<evidence type="ECO:0000313" key="1">
    <source>
        <dbReference type="EMBL" id="TCK85700.1"/>
    </source>
</evidence>
<dbReference type="RefSeq" id="WP_132222108.1">
    <property type="nucleotide sequence ID" value="NZ_SMGO01000001.1"/>
</dbReference>
<gene>
    <name evidence="1" type="ORF">C8N28_1012</name>
</gene>
<dbReference type="Gene3D" id="2.60.120.10">
    <property type="entry name" value="Jelly Rolls"/>
    <property type="match status" value="1"/>
</dbReference>
<evidence type="ECO:0000313" key="2">
    <source>
        <dbReference type="Proteomes" id="UP000294616"/>
    </source>
</evidence>
<dbReference type="Proteomes" id="UP000294616">
    <property type="component" value="Unassembled WGS sequence"/>
</dbReference>
<keyword evidence="2" id="KW-1185">Reference proteome</keyword>
<dbReference type="EMBL" id="SMGO01000001">
    <property type="protein sequence ID" value="TCK85700.1"/>
    <property type="molecule type" value="Genomic_DNA"/>
</dbReference>
<dbReference type="OrthoDB" id="103089at2"/>
<accession>A0A4R1M3N6</accession>
<comment type="caution">
    <text evidence="1">The sequence shown here is derived from an EMBL/GenBank/DDBJ whole genome shotgun (WGS) entry which is preliminary data.</text>
</comment>
<dbReference type="AlphaFoldDB" id="A0A4R1M3N6"/>
<protein>
    <recommendedName>
        <fullName evidence="3">Mannose-6-phosphate isomerase class I</fullName>
    </recommendedName>
</protein>
<dbReference type="SUPFAM" id="SSF51182">
    <property type="entry name" value="RmlC-like cupins"/>
    <property type="match status" value="1"/>
</dbReference>
<proteinExistence type="predicted"/>
<organism evidence="1 2">
    <name type="scientific">Albibacterium bauzanense</name>
    <dbReference type="NCBI Taxonomy" id="653929"/>
    <lineage>
        <taxon>Bacteria</taxon>
        <taxon>Pseudomonadati</taxon>
        <taxon>Bacteroidota</taxon>
        <taxon>Sphingobacteriia</taxon>
        <taxon>Sphingobacteriales</taxon>
        <taxon>Sphingobacteriaceae</taxon>
        <taxon>Albibacterium</taxon>
    </lineage>
</organism>
<dbReference type="InterPro" id="IPR011051">
    <property type="entry name" value="RmlC_Cupin_sf"/>
</dbReference>
<sequence length="401" mass="44996">MSITTKALEQGKGILRLAPTWVPRSFCVPGRRIKLHPDDYYILGGERGGIDERWFSSTTPAENGPLTGEHEGLSFIVFNDGDKVEKVLLKDAIDEVKGEIIGNRLWDQYQSWPMYSKFFDNMGPLPHHIHHNDEKAALVGQKGKPEAYYFPPQLNNHGGDFPYTFMGISPGTTREQIKECLMNFTKGDNKITSYSQAYQLDPGTGWDVPPGLLHAPGSMCTYEPQKASDVFAMYQSLVNEAIIPEELLWKGTPPESKGDYEALLDVIDWDLNLDPNMMENRFMAPKPVKPLDEMKSEGYIENWICYKSDAFSAKELTVLPGQTVTIKDSAAYGLIMMQGHGKMGVWDIETPALIRYGQLTNDEFFVSEKAALEGVKIVNHSTTDPIVMLKHFGPENPDLVL</sequence>
<dbReference type="InterPro" id="IPR014710">
    <property type="entry name" value="RmlC-like_jellyroll"/>
</dbReference>
<name>A0A4R1M3N6_9SPHI</name>
<reference evidence="1 2" key="1">
    <citation type="submission" date="2019-03" db="EMBL/GenBank/DDBJ databases">
        <title>Genomic Encyclopedia of Archaeal and Bacterial Type Strains, Phase II (KMG-II): from individual species to whole genera.</title>
        <authorList>
            <person name="Goeker M."/>
        </authorList>
    </citation>
    <scope>NUCLEOTIDE SEQUENCE [LARGE SCALE GENOMIC DNA]</scope>
    <source>
        <strain evidence="1 2">DSM 22554</strain>
    </source>
</reference>
<evidence type="ECO:0008006" key="3">
    <source>
        <dbReference type="Google" id="ProtNLM"/>
    </source>
</evidence>